<dbReference type="Gene3D" id="3.30.1310.20">
    <property type="entry name" value="PRTase-like"/>
    <property type="match status" value="1"/>
</dbReference>
<dbReference type="InterPro" id="IPR000836">
    <property type="entry name" value="PRTase_dom"/>
</dbReference>
<evidence type="ECO:0000313" key="2">
    <source>
        <dbReference type="EMBL" id="PIT97387.1"/>
    </source>
</evidence>
<dbReference type="InterPro" id="IPR029057">
    <property type="entry name" value="PRTase-like"/>
</dbReference>
<evidence type="ECO:0000313" key="3">
    <source>
        <dbReference type="Proteomes" id="UP000228596"/>
    </source>
</evidence>
<feature type="domain" description="Phosphoribosyltransferase" evidence="1">
    <location>
        <begin position="17"/>
        <end position="182"/>
    </location>
</feature>
<accession>A0A2M6WX88</accession>
<dbReference type="CDD" id="cd06223">
    <property type="entry name" value="PRTases_typeI"/>
    <property type="match status" value="1"/>
</dbReference>
<gene>
    <name evidence="2" type="ORF">COT77_01750</name>
</gene>
<dbReference type="AlphaFoldDB" id="A0A2M6WX88"/>
<name>A0A2M6WX88_9BACT</name>
<keyword evidence="2" id="KW-0808">Transferase</keyword>
<organism evidence="2 3">
    <name type="scientific">Candidatus Berkelbacteria bacterium CG10_big_fil_rev_8_21_14_0_10_41_12</name>
    <dbReference type="NCBI Taxonomy" id="1974513"/>
    <lineage>
        <taxon>Bacteria</taxon>
        <taxon>Candidatus Berkelbacteria</taxon>
    </lineage>
</organism>
<dbReference type="Gene3D" id="3.40.50.2020">
    <property type="match status" value="1"/>
</dbReference>
<reference evidence="3" key="1">
    <citation type="submission" date="2017-09" db="EMBL/GenBank/DDBJ databases">
        <title>Depth-based differentiation of microbial function through sediment-hosted aquifers and enrichment of novel symbionts in the deep terrestrial subsurface.</title>
        <authorList>
            <person name="Probst A.J."/>
            <person name="Ladd B."/>
            <person name="Jarett J.K."/>
            <person name="Geller-Mcgrath D.E."/>
            <person name="Sieber C.M.K."/>
            <person name="Emerson J.B."/>
            <person name="Anantharaman K."/>
            <person name="Thomas B.C."/>
            <person name="Malmstrom R."/>
            <person name="Stieglmeier M."/>
            <person name="Klingl A."/>
            <person name="Woyke T."/>
            <person name="Ryan C.M."/>
            <person name="Banfield J.F."/>
        </authorList>
    </citation>
    <scope>NUCLEOTIDE SEQUENCE [LARGE SCALE GENOMIC DNA]</scope>
</reference>
<dbReference type="Pfam" id="PF00156">
    <property type="entry name" value="Pribosyltran"/>
    <property type="match status" value="1"/>
</dbReference>
<evidence type="ECO:0000259" key="1">
    <source>
        <dbReference type="Pfam" id="PF00156"/>
    </source>
</evidence>
<dbReference type="GO" id="GO:0016740">
    <property type="term" value="F:transferase activity"/>
    <property type="evidence" value="ECO:0007669"/>
    <property type="project" value="UniProtKB-KW"/>
</dbReference>
<protein>
    <submittedName>
        <fullName evidence="2">Phosphoribosyl transferase</fullName>
    </submittedName>
</protein>
<sequence length="227" mass="24979">MFEEVPPFKDRADAGQQLAVKLEKYRGKDAVILALPRGGVAIGGEIASSLNLPLDIIPVRKIGHPFNPEYAIAALTSDGHIVLGTNELPDVDKEWLEEESKHQQLEAQRRREVYSRGRAPKKITGKIAIVVDDGLATGLTMQAAVWEIKQKNPKKIIVAVPVAPADTAEKISKDVDKVTTVLSPINFLGAIGAYYENFEQVSDEQVIKIIDENQNSRHAGRNQSQRP</sequence>
<dbReference type="Proteomes" id="UP000228596">
    <property type="component" value="Unassembled WGS sequence"/>
</dbReference>
<comment type="caution">
    <text evidence="2">The sequence shown here is derived from an EMBL/GenBank/DDBJ whole genome shotgun (WGS) entry which is preliminary data.</text>
</comment>
<dbReference type="SUPFAM" id="SSF53271">
    <property type="entry name" value="PRTase-like"/>
    <property type="match status" value="1"/>
</dbReference>
<dbReference type="EMBL" id="PEZV01000014">
    <property type="protein sequence ID" value="PIT97387.1"/>
    <property type="molecule type" value="Genomic_DNA"/>
</dbReference>
<proteinExistence type="predicted"/>